<proteinExistence type="predicted"/>
<dbReference type="InterPro" id="IPR003313">
    <property type="entry name" value="AraC-bd"/>
</dbReference>
<keyword evidence="7" id="KW-1185">Reference proteome</keyword>
<dbReference type="Pfam" id="PF02311">
    <property type="entry name" value="AraC_binding"/>
    <property type="match status" value="1"/>
</dbReference>
<feature type="domain" description="HTH araC/xylS-type" evidence="5">
    <location>
        <begin position="163"/>
        <end position="260"/>
    </location>
</feature>
<gene>
    <name evidence="6" type="ORF">OG913_13730</name>
</gene>
<protein>
    <submittedName>
        <fullName evidence="6">AraC family transcriptional regulator</fullName>
    </submittedName>
</protein>
<organism evidence="6 7">
    <name type="scientific">Microbispora hainanensis</name>
    <dbReference type="NCBI Taxonomy" id="568844"/>
    <lineage>
        <taxon>Bacteria</taxon>
        <taxon>Bacillati</taxon>
        <taxon>Actinomycetota</taxon>
        <taxon>Actinomycetes</taxon>
        <taxon>Streptosporangiales</taxon>
        <taxon>Streptosporangiaceae</taxon>
        <taxon>Microbispora</taxon>
    </lineage>
</organism>
<keyword evidence="4" id="KW-0804">Transcription</keyword>
<keyword evidence="1" id="KW-0805">Transcription regulation</keyword>
<dbReference type="EMBL" id="CP108085">
    <property type="protein sequence ID" value="WUP78010.1"/>
    <property type="molecule type" value="Genomic_DNA"/>
</dbReference>
<sequence length="270" mass="30584">MEDLVEHRYGRDDIRLMTASFRRHHFVPHAHSEYAIAAIERGVEAVRYRGATEHAPAGSLLLLDADTIHAGRPGIPEGWDYRVFYIPQHLLAELAGHRPAFSTPAPYDPRLAARLIRLHRRRDQTSLAAQEEFEALCTEILARYTRRGIAPAPIRTTPAGPVAKVQRHLAEDLRRTPSLDELAQVAGLPRFRLLRAFRRETGVTPHGYLLQLRLRCAQQLLTAGHTIARAAAESGFYDQAHLHRHFRRTFAATPGRFARNDVQDRRGSRA</sequence>
<reference evidence="6" key="1">
    <citation type="submission" date="2022-10" db="EMBL/GenBank/DDBJ databases">
        <title>The complete genomes of actinobacterial strains from the NBC collection.</title>
        <authorList>
            <person name="Joergensen T.S."/>
            <person name="Alvarez Arevalo M."/>
            <person name="Sterndorff E.B."/>
            <person name="Faurdal D."/>
            <person name="Vuksanovic O."/>
            <person name="Mourched A.-S."/>
            <person name="Charusanti P."/>
            <person name="Shaw S."/>
            <person name="Blin K."/>
            <person name="Weber T."/>
        </authorList>
    </citation>
    <scope>NUCLEOTIDE SEQUENCE</scope>
    <source>
        <strain evidence="6">NBC_00254</strain>
    </source>
</reference>
<dbReference type="PANTHER" id="PTHR46796">
    <property type="entry name" value="HTH-TYPE TRANSCRIPTIONAL ACTIVATOR RHAS-RELATED"/>
    <property type="match status" value="1"/>
</dbReference>
<dbReference type="Gene3D" id="1.10.10.60">
    <property type="entry name" value="Homeodomain-like"/>
    <property type="match status" value="2"/>
</dbReference>
<dbReference type="Pfam" id="PF12833">
    <property type="entry name" value="HTH_18"/>
    <property type="match status" value="1"/>
</dbReference>
<dbReference type="PROSITE" id="PS00041">
    <property type="entry name" value="HTH_ARAC_FAMILY_1"/>
    <property type="match status" value="1"/>
</dbReference>
<evidence type="ECO:0000259" key="5">
    <source>
        <dbReference type="PROSITE" id="PS01124"/>
    </source>
</evidence>
<dbReference type="SMART" id="SM00342">
    <property type="entry name" value="HTH_ARAC"/>
    <property type="match status" value="1"/>
</dbReference>
<name>A0ABZ1SY81_9ACTN</name>
<dbReference type="PROSITE" id="PS01124">
    <property type="entry name" value="HTH_ARAC_FAMILY_2"/>
    <property type="match status" value="1"/>
</dbReference>
<dbReference type="InterPro" id="IPR037923">
    <property type="entry name" value="HTH-like"/>
</dbReference>
<dbReference type="InterPro" id="IPR018060">
    <property type="entry name" value="HTH_AraC"/>
</dbReference>
<dbReference type="InterPro" id="IPR018062">
    <property type="entry name" value="HTH_AraC-typ_CS"/>
</dbReference>
<dbReference type="Proteomes" id="UP001432011">
    <property type="component" value="Chromosome"/>
</dbReference>
<dbReference type="PANTHER" id="PTHR46796:SF2">
    <property type="entry name" value="TRANSCRIPTIONAL REGULATORY PROTEIN"/>
    <property type="match status" value="1"/>
</dbReference>
<dbReference type="InterPro" id="IPR050204">
    <property type="entry name" value="AraC_XylS_family_regulators"/>
</dbReference>
<evidence type="ECO:0000256" key="3">
    <source>
        <dbReference type="ARBA" id="ARBA00023159"/>
    </source>
</evidence>
<dbReference type="RefSeq" id="WP_142650386.1">
    <property type="nucleotide sequence ID" value="NZ_CP108085.1"/>
</dbReference>
<evidence type="ECO:0000313" key="7">
    <source>
        <dbReference type="Proteomes" id="UP001432011"/>
    </source>
</evidence>
<keyword evidence="2" id="KW-0238">DNA-binding</keyword>
<dbReference type="InterPro" id="IPR009057">
    <property type="entry name" value="Homeodomain-like_sf"/>
</dbReference>
<evidence type="ECO:0000256" key="2">
    <source>
        <dbReference type="ARBA" id="ARBA00023125"/>
    </source>
</evidence>
<evidence type="ECO:0000256" key="1">
    <source>
        <dbReference type="ARBA" id="ARBA00023015"/>
    </source>
</evidence>
<dbReference type="SUPFAM" id="SSF46689">
    <property type="entry name" value="Homeodomain-like"/>
    <property type="match status" value="2"/>
</dbReference>
<dbReference type="SUPFAM" id="SSF51215">
    <property type="entry name" value="Regulatory protein AraC"/>
    <property type="match status" value="1"/>
</dbReference>
<keyword evidence="3" id="KW-0010">Activator</keyword>
<evidence type="ECO:0000313" key="6">
    <source>
        <dbReference type="EMBL" id="WUP78010.1"/>
    </source>
</evidence>
<accession>A0ABZ1SY81</accession>
<evidence type="ECO:0000256" key="4">
    <source>
        <dbReference type="ARBA" id="ARBA00023163"/>
    </source>
</evidence>